<protein>
    <submittedName>
        <fullName evidence="2">DUF4834 family protein</fullName>
    </submittedName>
</protein>
<evidence type="ECO:0000313" key="2">
    <source>
        <dbReference type="EMBL" id="QIE58607.1"/>
    </source>
</evidence>
<organism evidence="2 3">
    <name type="scientific">Rasiella rasia</name>
    <dbReference type="NCBI Taxonomy" id="2744027"/>
    <lineage>
        <taxon>Bacteria</taxon>
        <taxon>Pseudomonadati</taxon>
        <taxon>Bacteroidota</taxon>
        <taxon>Flavobacteriia</taxon>
        <taxon>Flavobacteriales</taxon>
        <taxon>Flavobacteriaceae</taxon>
        <taxon>Rasiella</taxon>
    </lineage>
</organism>
<dbReference type="Proteomes" id="UP000505306">
    <property type="component" value="Chromosome"/>
</dbReference>
<evidence type="ECO:0000256" key="1">
    <source>
        <dbReference type="SAM" id="MobiDB-lite"/>
    </source>
</evidence>
<proteinExistence type="predicted"/>
<gene>
    <name evidence="2" type="ORF">G5B37_03235</name>
</gene>
<evidence type="ECO:0000313" key="3">
    <source>
        <dbReference type="Proteomes" id="UP000505306"/>
    </source>
</evidence>
<dbReference type="AlphaFoldDB" id="A0A6G6GJA6"/>
<sequence>MDFLRTILIVLLVFFALRFSWKLAKPYLMRYIAKKMGERFEKSFGANPFGNNPFGKNTQEEEGTITIDRDAPNTRRTSKKVGDYVDFEEVE</sequence>
<accession>A0A6G6GJA6</accession>
<dbReference type="KEGG" id="mgel:G5B37_03235"/>
<keyword evidence="3" id="KW-1185">Reference proteome</keyword>
<dbReference type="EMBL" id="CP049057">
    <property type="protein sequence ID" value="QIE58607.1"/>
    <property type="molecule type" value="Genomic_DNA"/>
</dbReference>
<feature type="region of interest" description="Disordered" evidence="1">
    <location>
        <begin position="50"/>
        <end position="80"/>
    </location>
</feature>
<dbReference type="Pfam" id="PF16118">
    <property type="entry name" value="DUF4834"/>
    <property type="match status" value="1"/>
</dbReference>
<name>A0A6G6GJA6_9FLAO</name>
<dbReference type="InterPro" id="IPR032272">
    <property type="entry name" value="DUF4834"/>
</dbReference>
<reference evidence="2 3" key="1">
    <citation type="submission" date="2020-02" db="EMBL/GenBank/DDBJ databases">
        <title>Complete genome sequence of Flavobacteriaceae bacterium.</title>
        <authorList>
            <person name="Kim S.-J."/>
            <person name="Kim Y.-S."/>
            <person name="Kim K.-H."/>
        </authorList>
    </citation>
    <scope>NUCLEOTIDE SEQUENCE [LARGE SCALE GENOMIC DNA]</scope>
    <source>
        <strain evidence="2 3">RR4-40</strain>
    </source>
</reference>
<dbReference type="RefSeq" id="WP_164678640.1">
    <property type="nucleotide sequence ID" value="NZ_CP049057.1"/>
</dbReference>